<dbReference type="GO" id="GO:0051538">
    <property type="term" value="F:3 iron, 4 sulfur cluster binding"/>
    <property type="evidence" value="ECO:0007669"/>
    <property type="project" value="UniProtKB-KW"/>
</dbReference>
<dbReference type="PANTHER" id="PTHR36923:SF3">
    <property type="entry name" value="FERREDOXIN"/>
    <property type="match status" value="1"/>
</dbReference>
<dbReference type="EMBL" id="AZXY01000029">
    <property type="protein sequence ID" value="KSZ55997.1"/>
    <property type="molecule type" value="Genomic_DNA"/>
</dbReference>
<evidence type="ECO:0000256" key="3">
    <source>
        <dbReference type="ARBA" id="ARBA00022723"/>
    </source>
</evidence>
<evidence type="ECO:0000313" key="8">
    <source>
        <dbReference type="EMBL" id="KSZ55997.1"/>
    </source>
</evidence>
<dbReference type="PATRIC" id="fig|1441730.3.peg.5418"/>
<keyword evidence="5" id="KW-0408">Iron</keyword>
<evidence type="ECO:0000256" key="6">
    <source>
        <dbReference type="ARBA" id="ARBA00023014"/>
    </source>
</evidence>
<dbReference type="Pfam" id="PF13370">
    <property type="entry name" value="Fer4_13"/>
    <property type="match status" value="1"/>
</dbReference>
<comment type="caution">
    <text evidence="8">The sequence shown here is derived from an EMBL/GenBank/DDBJ whole genome shotgun (WGS) entry which is preliminary data.</text>
</comment>
<name>A0A0V9UD25_9NOCA</name>
<keyword evidence="7" id="KW-0003">3Fe-4S</keyword>
<gene>
    <name evidence="8" type="ORF">Z045_25655</name>
</gene>
<keyword evidence="2" id="KW-0813">Transport</keyword>
<sequence length="64" mass="6699">MTNYEILTEHCVQTGNCLDIAPSLFTAGDDGVVTTKESAEGADEQAAVKSAARSCPAQAIKLQE</sequence>
<evidence type="ECO:0008006" key="10">
    <source>
        <dbReference type="Google" id="ProtNLM"/>
    </source>
</evidence>
<comment type="cofactor">
    <cofactor evidence="1">
        <name>[3Fe-4S] cluster</name>
        <dbReference type="ChEBI" id="CHEBI:21137"/>
    </cofactor>
</comment>
<dbReference type="SUPFAM" id="SSF54862">
    <property type="entry name" value="4Fe-4S ferredoxins"/>
    <property type="match status" value="1"/>
</dbReference>
<evidence type="ECO:0000256" key="7">
    <source>
        <dbReference type="ARBA" id="ARBA00023291"/>
    </source>
</evidence>
<evidence type="ECO:0000256" key="1">
    <source>
        <dbReference type="ARBA" id="ARBA00001927"/>
    </source>
</evidence>
<keyword evidence="4" id="KW-0249">Electron transport</keyword>
<protein>
    <recommendedName>
        <fullName evidence="10">Ferredoxin</fullName>
    </recommendedName>
</protein>
<dbReference type="InterPro" id="IPR051269">
    <property type="entry name" value="Fe-S_cluster_ET"/>
</dbReference>
<proteinExistence type="predicted"/>
<evidence type="ECO:0000256" key="2">
    <source>
        <dbReference type="ARBA" id="ARBA00022448"/>
    </source>
</evidence>
<keyword evidence="6" id="KW-0411">Iron-sulfur</keyword>
<keyword evidence="3" id="KW-0479">Metal-binding</keyword>
<dbReference type="RefSeq" id="WP_060655207.1">
    <property type="nucleotide sequence ID" value="NZ_AZXY01000029.1"/>
</dbReference>
<organism evidence="8 9">
    <name type="scientific">Rhodococcus pyridinivorans KG-16</name>
    <dbReference type="NCBI Taxonomy" id="1441730"/>
    <lineage>
        <taxon>Bacteria</taxon>
        <taxon>Bacillati</taxon>
        <taxon>Actinomycetota</taxon>
        <taxon>Actinomycetes</taxon>
        <taxon>Mycobacteriales</taxon>
        <taxon>Nocardiaceae</taxon>
        <taxon>Rhodococcus</taxon>
    </lineage>
</organism>
<dbReference type="AlphaFoldDB" id="A0A0V9UD25"/>
<dbReference type="Gene3D" id="3.30.70.20">
    <property type="match status" value="1"/>
</dbReference>
<dbReference type="PANTHER" id="PTHR36923">
    <property type="entry name" value="FERREDOXIN"/>
    <property type="match status" value="1"/>
</dbReference>
<evidence type="ECO:0000256" key="5">
    <source>
        <dbReference type="ARBA" id="ARBA00023004"/>
    </source>
</evidence>
<dbReference type="Proteomes" id="UP000053060">
    <property type="component" value="Unassembled WGS sequence"/>
</dbReference>
<evidence type="ECO:0000256" key="4">
    <source>
        <dbReference type="ARBA" id="ARBA00022982"/>
    </source>
</evidence>
<accession>A0A0V9UD25</accession>
<dbReference type="GO" id="GO:0046872">
    <property type="term" value="F:metal ion binding"/>
    <property type="evidence" value="ECO:0007669"/>
    <property type="project" value="UniProtKB-KW"/>
</dbReference>
<evidence type="ECO:0000313" key="9">
    <source>
        <dbReference type="Proteomes" id="UP000053060"/>
    </source>
</evidence>
<reference evidence="8 9" key="2">
    <citation type="journal article" date="2016" name="Genome Announc.">
        <title>Draft Genome Sequence of a Versatile Hydrocarbon-Degrading Bacterium, Rhodococcus pyridinivorans Strain KG-16, Collected from Oil Fields in India.</title>
        <authorList>
            <person name="Aggarwal R.K."/>
            <person name="Dawar C."/>
            <person name="Phanindranath R."/>
            <person name="Mutnuri L."/>
            <person name="Dayal A.M."/>
        </authorList>
    </citation>
    <scope>NUCLEOTIDE SEQUENCE [LARGE SCALE GENOMIC DNA]</scope>
    <source>
        <strain evidence="8 9">KG-16</strain>
    </source>
</reference>
<reference evidence="9" key="1">
    <citation type="submission" date="2015-01" db="EMBL/GenBank/DDBJ databases">
        <title>Draft genome sequence of Rhodococcus pyridinivorans strain KG-16, a hydrocarbon-degrading bacterium.</title>
        <authorList>
            <person name="Aggarwal R.K."/>
            <person name="Dawar C."/>
        </authorList>
    </citation>
    <scope>NUCLEOTIDE SEQUENCE [LARGE SCALE GENOMIC DNA]</scope>
    <source>
        <strain evidence="9">KG-16</strain>
    </source>
</reference>